<sequence length="500" mass="56088">MLNWLFAQVMVLAVEQSKQLCEALEGTIEMNGIIQSRIMLQHHVPQIWLRDRGDKMLGRSTSFTSFETCAAAVDDDDDDDDDDAAQNTTLASYPCPLACTTPGEWSDIETFASGSLRGDFTIQAEDHLRTATSVTIVWTLCATASTAACVSSAELPLRVNAIRAYPGVAHATWQRRWREALRGTDAGHQEIVAEEEHSSGREYSKGKEFALGTSKVFFRPQSVEPVDSLLGAIDSDLAKRNGVAQAMAKSIMWKRIYRQQCYLRTGGRLLMIWRRRKNYHKWFYLHFIRLAAIIKFIRSRLLPSVYQKRRMAACKIQKFWRERRDRRYRVRTPVRRHHPSIGKNESIPGILRPVGRASGVLYRPVYTALGIEELLRGGGLESAGEDSDSDASDREEYEGESEGKESGSDELDEAPLDEGDGICDGGGEMSICGYGYLFVRSSQAFNLRGEVALDEKLLVTILRKPLCDQSAARNRLGYCQRHSAAMIAAQLKLHAPSLTR</sequence>
<proteinExistence type="predicted"/>
<dbReference type="OrthoDB" id="10605974at2759"/>
<reference evidence="2 3" key="1">
    <citation type="submission" date="2020-04" db="EMBL/GenBank/DDBJ databases">
        <title>Perkinsus olseni comparative genomics.</title>
        <authorList>
            <person name="Bogema D.R."/>
        </authorList>
    </citation>
    <scope>NUCLEOTIDE SEQUENCE [LARGE SCALE GENOMIC DNA]</scope>
    <source>
        <strain evidence="2">00978-12</strain>
    </source>
</reference>
<dbReference type="EMBL" id="JABANP010000089">
    <property type="protein sequence ID" value="KAF4690937.1"/>
    <property type="molecule type" value="Genomic_DNA"/>
</dbReference>
<comment type="caution">
    <text evidence="2">The sequence shown here is derived from an EMBL/GenBank/DDBJ whole genome shotgun (WGS) entry which is preliminary data.</text>
</comment>
<dbReference type="Proteomes" id="UP000541610">
    <property type="component" value="Unassembled WGS sequence"/>
</dbReference>
<name>A0A7J6P507_PEROL</name>
<dbReference type="AlphaFoldDB" id="A0A7J6P507"/>
<evidence type="ECO:0000256" key="1">
    <source>
        <dbReference type="SAM" id="MobiDB-lite"/>
    </source>
</evidence>
<evidence type="ECO:0000313" key="2">
    <source>
        <dbReference type="EMBL" id="KAF4690937.1"/>
    </source>
</evidence>
<accession>A0A7J6P507</accession>
<feature type="compositionally biased region" description="Acidic residues" evidence="1">
    <location>
        <begin position="408"/>
        <end position="419"/>
    </location>
</feature>
<feature type="compositionally biased region" description="Acidic residues" evidence="1">
    <location>
        <begin position="383"/>
        <end position="400"/>
    </location>
</feature>
<evidence type="ECO:0000313" key="3">
    <source>
        <dbReference type="Proteomes" id="UP000541610"/>
    </source>
</evidence>
<gene>
    <name evidence="2" type="ORF">FOZ60_016540</name>
</gene>
<organism evidence="2 3">
    <name type="scientific">Perkinsus olseni</name>
    <name type="common">Perkinsus atlanticus</name>
    <dbReference type="NCBI Taxonomy" id="32597"/>
    <lineage>
        <taxon>Eukaryota</taxon>
        <taxon>Sar</taxon>
        <taxon>Alveolata</taxon>
        <taxon>Perkinsozoa</taxon>
        <taxon>Perkinsea</taxon>
        <taxon>Perkinsida</taxon>
        <taxon>Perkinsidae</taxon>
        <taxon>Perkinsus</taxon>
    </lineage>
</organism>
<protein>
    <submittedName>
        <fullName evidence="2">Uncharacterized protein</fullName>
    </submittedName>
</protein>
<feature type="region of interest" description="Disordered" evidence="1">
    <location>
        <begin position="379"/>
        <end position="419"/>
    </location>
</feature>